<keyword evidence="3" id="KW-1185">Reference proteome</keyword>
<protein>
    <recommendedName>
        <fullName evidence="1">F-box domain-containing protein</fullName>
    </recommendedName>
</protein>
<dbReference type="AlphaFoldDB" id="A0A5J9SH24"/>
<dbReference type="PANTHER" id="PTHR31672">
    <property type="entry name" value="BNACNNG10540D PROTEIN"/>
    <property type="match status" value="1"/>
</dbReference>
<dbReference type="Proteomes" id="UP000324897">
    <property type="component" value="Unassembled WGS sequence"/>
</dbReference>
<feature type="domain" description="F-box" evidence="1">
    <location>
        <begin position="14"/>
        <end position="49"/>
    </location>
</feature>
<dbReference type="Gene3D" id="1.20.1280.50">
    <property type="match status" value="1"/>
</dbReference>
<dbReference type="Pfam" id="PF12937">
    <property type="entry name" value="F-box-like"/>
    <property type="match status" value="1"/>
</dbReference>
<reference evidence="2 3" key="1">
    <citation type="journal article" date="2019" name="Sci. Rep.">
        <title>A high-quality genome of Eragrostis curvula grass provides insights into Poaceae evolution and supports new strategies to enhance forage quality.</title>
        <authorList>
            <person name="Carballo J."/>
            <person name="Santos B.A.C.M."/>
            <person name="Zappacosta D."/>
            <person name="Garbus I."/>
            <person name="Selva J.P."/>
            <person name="Gallo C.A."/>
            <person name="Diaz A."/>
            <person name="Albertini E."/>
            <person name="Caccamo M."/>
            <person name="Echenique V."/>
        </authorList>
    </citation>
    <scope>NUCLEOTIDE SEQUENCE [LARGE SCALE GENOMIC DNA]</scope>
    <source>
        <strain evidence="3">cv. Victoria</strain>
        <tissue evidence="2">Leaf</tissue>
    </source>
</reference>
<feature type="non-terminal residue" evidence="2">
    <location>
        <position position="1"/>
    </location>
</feature>
<proteinExistence type="predicted"/>
<evidence type="ECO:0000313" key="2">
    <source>
        <dbReference type="EMBL" id="TVT98594.1"/>
    </source>
</evidence>
<dbReference type="PANTHER" id="PTHR31672:SF2">
    <property type="entry name" value="F-BOX DOMAIN-CONTAINING PROTEIN"/>
    <property type="match status" value="1"/>
</dbReference>
<gene>
    <name evidence="2" type="ORF">EJB05_56091</name>
</gene>
<organism evidence="2 3">
    <name type="scientific">Eragrostis curvula</name>
    <name type="common">weeping love grass</name>
    <dbReference type="NCBI Taxonomy" id="38414"/>
    <lineage>
        <taxon>Eukaryota</taxon>
        <taxon>Viridiplantae</taxon>
        <taxon>Streptophyta</taxon>
        <taxon>Embryophyta</taxon>
        <taxon>Tracheophyta</taxon>
        <taxon>Spermatophyta</taxon>
        <taxon>Magnoliopsida</taxon>
        <taxon>Liliopsida</taxon>
        <taxon>Poales</taxon>
        <taxon>Poaceae</taxon>
        <taxon>PACMAD clade</taxon>
        <taxon>Chloridoideae</taxon>
        <taxon>Eragrostideae</taxon>
        <taxon>Eragrostidinae</taxon>
        <taxon>Eragrostis</taxon>
    </lineage>
</organism>
<comment type="caution">
    <text evidence="2">The sequence shown here is derived from an EMBL/GenBank/DDBJ whole genome shotgun (WGS) entry which is preliminary data.</text>
</comment>
<dbReference type="InterPro" id="IPR001810">
    <property type="entry name" value="F-box_dom"/>
</dbReference>
<sequence length="412" mass="46106">MGEQAEKDHGPVLLPADTVVEILLQLPIASVIRSGAVCKAWRRITTDPHFRAALAARGKTATSILLHTNLDGEPWPGSNLPARVYGAEDVALDALPISFAAAGWPDLHPLIRYPKTPLSMCDDHCRLLASCNGVLLFIRDEGRRYLLCNPVTRRWAELPRLAAEYYNDHNYGDPEKGFYFHEPSGEFRLLGVLSAGVWFVASTGGATQPRQLHMSDEMAGRGVPSLRSTVTPPVAVHGHLHWPLYNPMGIETTTEMVAFDILCETFHRMAGPPITPGKMKLFEMDDMLVAADFTKRTHHIDLWFLEDYGAARWEHRHRVESPWKDSGMVGGWVDLRSVAAAGDEEGNVILGDRCGGLLVYHTRRRMVVRRIIVDDENRRTPVHVTRHVFRGSVELHPSFSPADDVPLIHSWF</sequence>
<dbReference type="OrthoDB" id="696628at2759"/>
<dbReference type="SUPFAM" id="SSF81383">
    <property type="entry name" value="F-box domain"/>
    <property type="match status" value="1"/>
</dbReference>
<dbReference type="EMBL" id="RWGY01000830">
    <property type="protein sequence ID" value="TVT98594.1"/>
    <property type="molecule type" value="Genomic_DNA"/>
</dbReference>
<evidence type="ECO:0000313" key="3">
    <source>
        <dbReference type="Proteomes" id="UP000324897"/>
    </source>
</evidence>
<dbReference type="Gramene" id="TVT98594">
    <property type="protein sequence ID" value="TVT98594"/>
    <property type="gene ID" value="EJB05_56091"/>
</dbReference>
<dbReference type="InterPro" id="IPR036047">
    <property type="entry name" value="F-box-like_dom_sf"/>
</dbReference>
<evidence type="ECO:0000259" key="1">
    <source>
        <dbReference type="Pfam" id="PF12937"/>
    </source>
</evidence>
<dbReference type="InterPro" id="IPR050796">
    <property type="entry name" value="SCF_F-box_component"/>
</dbReference>
<name>A0A5J9SH24_9POAL</name>
<accession>A0A5J9SH24</accession>